<evidence type="ECO:0000313" key="2">
    <source>
        <dbReference type="EMBL" id="JAS98968.1"/>
    </source>
</evidence>
<evidence type="ECO:0000259" key="1">
    <source>
        <dbReference type="Pfam" id="PF13842"/>
    </source>
</evidence>
<dbReference type="PANTHER" id="PTHR46599">
    <property type="entry name" value="PIGGYBAC TRANSPOSABLE ELEMENT-DERIVED PROTEIN 4"/>
    <property type="match status" value="1"/>
</dbReference>
<dbReference type="InterPro" id="IPR032718">
    <property type="entry name" value="PGBD4_Znf_C"/>
</dbReference>
<dbReference type="EMBL" id="GECU01008738">
    <property type="protein sequence ID" value="JAS98968.1"/>
    <property type="molecule type" value="Transcribed_RNA"/>
</dbReference>
<organism evidence="2">
    <name type="scientific">Homalodisca liturata</name>
    <dbReference type="NCBI Taxonomy" id="320908"/>
    <lineage>
        <taxon>Eukaryota</taxon>
        <taxon>Metazoa</taxon>
        <taxon>Ecdysozoa</taxon>
        <taxon>Arthropoda</taxon>
        <taxon>Hexapoda</taxon>
        <taxon>Insecta</taxon>
        <taxon>Pterygota</taxon>
        <taxon>Neoptera</taxon>
        <taxon>Paraneoptera</taxon>
        <taxon>Hemiptera</taxon>
        <taxon>Auchenorrhyncha</taxon>
        <taxon>Membracoidea</taxon>
        <taxon>Cicadellidae</taxon>
        <taxon>Cicadellinae</taxon>
        <taxon>Proconiini</taxon>
        <taxon>Homalodisca</taxon>
    </lineage>
</organism>
<dbReference type="Pfam" id="PF13842">
    <property type="entry name" value="zf-Tnp_2"/>
    <property type="match status" value="1"/>
</dbReference>
<gene>
    <name evidence="2" type="ORF">g.57470</name>
</gene>
<name>A0A1B6JIF3_9HEMI</name>
<protein>
    <recommendedName>
        <fullName evidence="1">PiggyBac transposable element-derived protein 4 C-terminal zinc-finger domain-containing protein</fullName>
    </recommendedName>
</protein>
<dbReference type="AlphaFoldDB" id="A0A1B6JIF3"/>
<proteinExistence type="predicted"/>
<feature type="non-terminal residue" evidence="2">
    <location>
        <position position="1"/>
    </location>
</feature>
<reference evidence="2" key="1">
    <citation type="submission" date="2015-11" db="EMBL/GenBank/DDBJ databases">
        <title>De novo transcriptome assembly of four potential Pierce s Disease insect vectors from Arizona vineyards.</title>
        <authorList>
            <person name="Tassone E.E."/>
        </authorList>
    </citation>
    <scope>NUCLEOTIDE SEQUENCE</scope>
</reference>
<feature type="domain" description="PiggyBac transposable element-derived protein 4 C-terminal zinc-finger" evidence="1">
    <location>
        <begin position="64"/>
        <end position="114"/>
    </location>
</feature>
<accession>A0A1B6JIF3</accession>
<dbReference type="PANTHER" id="PTHR46599:SF3">
    <property type="entry name" value="PIGGYBAC TRANSPOSABLE ELEMENT-DERIVED PROTEIN 4"/>
    <property type="match status" value="1"/>
</dbReference>
<sequence length="120" mass="14276">WLLEVSVVNSYLLYNMEQLNKSSKQIEHRKFRELLVTELVGTVRSSATRKRKSTTDNPERLDGKQHFLRSFENKKKDCKVCSNRKIKRKETMFYCATCTQKPSLCPTECFEKYHTLKTYK</sequence>